<dbReference type="InterPro" id="IPR005475">
    <property type="entry name" value="Transketolase-like_Pyr-bd"/>
</dbReference>
<evidence type="ECO:0000256" key="15">
    <source>
        <dbReference type="ARBA" id="ARBA00040267"/>
    </source>
</evidence>
<keyword evidence="21" id="KW-1185">Reference proteome</keyword>
<dbReference type="InterPro" id="IPR031717">
    <property type="entry name" value="ODO-1/KGD_C"/>
</dbReference>
<dbReference type="SMART" id="SM00861">
    <property type="entry name" value="Transket_pyr"/>
    <property type="match status" value="1"/>
</dbReference>
<dbReference type="GO" id="GO:0004591">
    <property type="term" value="F:oxoglutarate dehydrogenase (succinyl-transferring) activity"/>
    <property type="evidence" value="ECO:0007669"/>
    <property type="project" value="UniProtKB-EC"/>
</dbReference>
<evidence type="ECO:0000256" key="10">
    <source>
        <dbReference type="ARBA" id="ARBA00022946"/>
    </source>
</evidence>
<evidence type="ECO:0000256" key="12">
    <source>
        <dbReference type="ARBA" id="ARBA00023052"/>
    </source>
</evidence>
<evidence type="ECO:0000256" key="7">
    <source>
        <dbReference type="ARBA" id="ARBA00022723"/>
    </source>
</evidence>
<evidence type="ECO:0000256" key="13">
    <source>
        <dbReference type="ARBA" id="ARBA00023268"/>
    </source>
</evidence>
<evidence type="ECO:0000256" key="11">
    <source>
        <dbReference type="ARBA" id="ARBA00023002"/>
    </source>
</evidence>
<feature type="compositionally biased region" description="Polar residues" evidence="18">
    <location>
        <begin position="117"/>
        <end position="128"/>
    </location>
</feature>
<comment type="similarity">
    <text evidence="5">Belongs to the 2-oxoacid dehydrogenase family.</text>
</comment>
<keyword evidence="10" id="KW-0809">Transit peptide</keyword>
<dbReference type="NCBIfam" id="TIGR00239">
    <property type="entry name" value="2oxo_dh_E1"/>
    <property type="match status" value="1"/>
</dbReference>
<evidence type="ECO:0000256" key="3">
    <source>
        <dbReference type="ARBA" id="ARBA00004813"/>
    </source>
</evidence>
<accession>A0AAD4CPH9</accession>
<dbReference type="InterPro" id="IPR042179">
    <property type="entry name" value="KGD_C_sf"/>
</dbReference>
<keyword evidence="11" id="KW-0560">Oxidoreductase</keyword>
<dbReference type="Pfam" id="PF00198">
    <property type="entry name" value="2-oxoacid_dh"/>
    <property type="match status" value="1"/>
</dbReference>
<dbReference type="FunFam" id="3.40.50.12470:FF:000003">
    <property type="entry name" value="2-oxoglutarate dehydrogenase E1 component"/>
    <property type="match status" value="1"/>
</dbReference>
<dbReference type="Pfam" id="PF00676">
    <property type="entry name" value="E1_dh"/>
    <property type="match status" value="1"/>
</dbReference>
<comment type="function">
    <text evidence="14">The 2-oxoglutarate dehydrogenase complex catalyzes the overall conversion of 2-oxoglutarate to succinyl-CoA and CO(2). It contains multiple copies of three enzymatic components: 2-oxoglutarate dehydrogenase (E1), dihydrolipoamide succinyltransferase (E2) and lipoamide dehydrogenase (E3).</text>
</comment>
<dbReference type="Gene3D" id="2.40.50.100">
    <property type="match status" value="1"/>
</dbReference>
<dbReference type="SUPFAM" id="SSF51230">
    <property type="entry name" value="Single hybrid motif"/>
    <property type="match status" value="1"/>
</dbReference>
<feature type="region of interest" description="Disordered" evidence="18">
    <location>
        <begin position="68"/>
        <end position="148"/>
    </location>
</feature>
<dbReference type="InterPro" id="IPR001017">
    <property type="entry name" value="DH_E1"/>
</dbReference>
<dbReference type="GO" id="GO:0004149">
    <property type="term" value="F:dihydrolipoyllysine-residue succinyltransferase activity"/>
    <property type="evidence" value="ECO:0007669"/>
    <property type="project" value="UniProtKB-EC"/>
</dbReference>
<evidence type="ECO:0000256" key="1">
    <source>
        <dbReference type="ARBA" id="ARBA00001946"/>
    </source>
</evidence>
<reference evidence="20" key="2">
    <citation type="submission" date="2020-02" db="EMBL/GenBank/DDBJ databases">
        <authorList>
            <person name="Gilchrist C.L.M."/>
            <person name="Chooi Y.-H."/>
        </authorList>
    </citation>
    <scope>NUCLEOTIDE SEQUENCE</scope>
    <source>
        <strain evidence="20">MST-FP2251</strain>
    </source>
</reference>
<comment type="cofactor">
    <cofactor evidence="1">
        <name>Mg(2+)</name>
        <dbReference type="ChEBI" id="CHEBI:18420"/>
    </cofactor>
</comment>
<keyword evidence="8" id="KW-0450">Lipoyl</keyword>
<dbReference type="Pfam" id="PF02779">
    <property type="entry name" value="Transket_pyr"/>
    <property type="match status" value="1"/>
</dbReference>
<dbReference type="GO" id="GO:0005739">
    <property type="term" value="C:mitochondrion"/>
    <property type="evidence" value="ECO:0007669"/>
    <property type="project" value="TreeGrafter"/>
</dbReference>
<dbReference type="CDD" id="cd02016">
    <property type="entry name" value="TPP_E1_OGDC_like"/>
    <property type="match status" value="1"/>
</dbReference>
<comment type="caution">
    <text evidence="20">The sequence shown here is derived from an EMBL/GenBank/DDBJ whole genome shotgun (WGS) entry which is preliminary data.</text>
</comment>
<dbReference type="PANTHER" id="PTHR23152">
    <property type="entry name" value="2-OXOGLUTARATE DEHYDROGENASE"/>
    <property type="match status" value="1"/>
</dbReference>
<dbReference type="InterPro" id="IPR011603">
    <property type="entry name" value="2oxoglutarate_DH_E1"/>
</dbReference>
<evidence type="ECO:0000256" key="16">
    <source>
        <dbReference type="ARBA" id="ARBA00042984"/>
    </source>
</evidence>
<dbReference type="InterPro" id="IPR003016">
    <property type="entry name" value="2-oxoA_DH_lipoyl-BS"/>
</dbReference>
<evidence type="ECO:0000259" key="19">
    <source>
        <dbReference type="PROSITE" id="PS50968"/>
    </source>
</evidence>
<dbReference type="Pfam" id="PF00364">
    <property type="entry name" value="Biotin_lipoyl"/>
    <property type="match status" value="1"/>
</dbReference>
<dbReference type="SUPFAM" id="SSF52777">
    <property type="entry name" value="CoA-dependent acyltransferases"/>
    <property type="match status" value="1"/>
</dbReference>
<keyword evidence="12" id="KW-0786">Thiamine pyrophosphate</keyword>
<dbReference type="InterPro" id="IPR000089">
    <property type="entry name" value="Biotin_lipoyl"/>
</dbReference>
<comment type="cofactor">
    <cofactor evidence="2">
        <name>thiamine diphosphate</name>
        <dbReference type="ChEBI" id="CHEBI:58937"/>
    </cofactor>
</comment>
<dbReference type="GO" id="GO:0046872">
    <property type="term" value="F:metal ion binding"/>
    <property type="evidence" value="ECO:0007669"/>
    <property type="project" value="UniProtKB-KW"/>
</dbReference>
<sequence>MAESISEGTLNEFRKQVGGFVEKDEEIATIETDKIDVSVNATQNGIIQQFLVAEGDTVTVGQAIAEIQPQEHPSTEEDDKQDSPGQEVFQPKSELLERDTMAPSTDQATEEKYAGEQTASPSGETTPAVSLEDEQDTLCNQPPRAEHKVKMTRIRRRTAEILKESQNTAAFLTTFNEVDMSAVMSFRRTHQDSILKKHGAKLGFMGLVARASVLALQEIPAINASIENNDTIVYRDYIDLSVAVAIPKGLVTPVVRNIESMSVMEIEKGIAQIAAKGREGKLTMSDLTGGTFTISNSGIWGSLFGTPILTTPQTAVLGTYGIQDRPMAVNGQVEVRPFILRLTDSFSKVHGLFELLNGEISTCRGGVASRNRKINHALSQVVTTAEVSPAFKDADMCNLQWPSVASDKTQSESFLQGNTADYMDELYIAWQNNPATVDPSWQAYFSAVESGQTPPSISYQPRKGRGLALKATFKNELQSFEAARSHENLQRLMQAYQSVGHRKAHSNPLPLQGNRHPLPDELRPEFHGLGEVDMDRTFSLDPNQLPQSLRTSSGNPSFRDIINAYEAAYCRSIGSEYMHLTNRHEREWIRGRMESPESYQISTEEKRTILHRLVWTTQFEKFMAAKFPNAKRFSLEGAESQVPALKAAIDVSAEHGVQNVIFPCCHRGKLNVLSNITNKPNELIFSEFAAGSESCHGIAGDVKYHLGMNSEHETPSGKKVQISILPNPSHLESQNPVGHGMARALQQQSGGERRTTMVLNSHTDASFAGQGIIYETLGLSGLKDYETGGTLHFIVNNQVGFTTDAESARTSLYVSDIAKAIDAPVWHVNGDDVEAVVFACKLAADYRSQFGKDCWVDMICYRKLGHNEMDQPSFTQPLMYQEILNKESPLQLYITKLVHDGVVTRNEIDQMEEDVWSRMSDSLAKSNNPQALEREFLLAPWEELPRPREVMEKVFPPKPTAITRDMVDIVASKIGVPDAPFTVHKSLHRILQKRQQSVVEDGGIDWATAEAMAMGSLCLEGYHVRVSGQDVERGTFSQRHAVLHHQETDETLIPLNCLSPNQAEFSISNSSLSEYGVMGFDYGYSCMHPNALVMWEAQFGDFANNAQCIIDQFISSGENKWLLRSGLVLSLPHGFDGQGPEHSSARMERFLQLCGEDGLDFPTIEQLGRQHQDANMQVVYMTTPANLFHVLRRQLHRDYRKPLVVLFSKSLLRHPMARSSIDEFMGQGTFQPLISDPAHPTGSILAPSEITRVIYCSGQVYMALVKYREEHQITDTAITRVEELHPFPWQQVRDNLTQYTNVEDVAWCQEESLNDGPWSFCRTRMETIFDTLEKHRGRRLRFVGRRATPSVATGFAKEHADQEAALLREAFQRHE</sequence>
<proteinExistence type="inferred from homology"/>
<evidence type="ECO:0000256" key="18">
    <source>
        <dbReference type="SAM" id="MobiDB-lite"/>
    </source>
</evidence>
<dbReference type="SUPFAM" id="SSF52518">
    <property type="entry name" value="Thiamin diphosphate-binding fold (THDP-binding)"/>
    <property type="match status" value="2"/>
</dbReference>
<reference evidence="20" key="1">
    <citation type="journal article" date="2019" name="Beilstein J. Org. Chem.">
        <title>Nanangenines: drimane sesquiterpenoids as the dominant metabolite cohort of a novel Australian fungus, Aspergillus nanangensis.</title>
        <authorList>
            <person name="Lacey H.J."/>
            <person name="Gilchrist C.L.M."/>
            <person name="Crombie A."/>
            <person name="Kalaitzis J.A."/>
            <person name="Vuong D."/>
            <person name="Rutledge P.J."/>
            <person name="Turner P."/>
            <person name="Pitt J.I."/>
            <person name="Lacey E."/>
            <person name="Chooi Y.H."/>
            <person name="Piggott A.M."/>
        </authorList>
    </citation>
    <scope>NUCLEOTIDE SEQUENCE</scope>
    <source>
        <strain evidence="20">MST-FP2251</strain>
    </source>
</reference>
<dbReference type="PROSITE" id="PS00189">
    <property type="entry name" value="LIPOYL"/>
    <property type="match status" value="1"/>
</dbReference>
<dbReference type="InterPro" id="IPR029061">
    <property type="entry name" value="THDP-binding"/>
</dbReference>
<dbReference type="GO" id="GO:0045252">
    <property type="term" value="C:oxoglutarate dehydrogenase complex"/>
    <property type="evidence" value="ECO:0007669"/>
    <property type="project" value="TreeGrafter"/>
</dbReference>
<dbReference type="NCBIfam" id="NF006914">
    <property type="entry name" value="PRK09404.1"/>
    <property type="match status" value="1"/>
</dbReference>
<dbReference type="Proteomes" id="UP001194746">
    <property type="component" value="Unassembled WGS sequence"/>
</dbReference>
<dbReference type="EC" id="1.2.4.2" evidence="6"/>
<keyword evidence="13" id="KW-0511">Multifunctional enzyme</keyword>
<dbReference type="EMBL" id="VCAU01000029">
    <property type="protein sequence ID" value="KAF9890092.1"/>
    <property type="molecule type" value="Genomic_DNA"/>
</dbReference>
<dbReference type="InterPro" id="IPR001078">
    <property type="entry name" value="2-oxoacid_DH_actylTfrase"/>
</dbReference>
<dbReference type="Pfam" id="PF16078">
    <property type="entry name" value="2-oxogl_dehyd_N"/>
    <property type="match status" value="1"/>
</dbReference>
<dbReference type="NCBIfam" id="NF008907">
    <property type="entry name" value="PRK12270.1"/>
    <property type="match status" value="1"/>
</dbReference>
<keyword evidence="7" id="KW-0479">Metal-binding</keyword>
<dbReference type="InterPro" id="IPR032106">
    <property type="entry name" value="2-oxogl_dehyd_N"/>
</dbReference>
<dbReference type="CDD" id="cd06849">
    <property type="entry name" value="lipoyl_domain"/>
    <property type="match status" value="1"/>
</dbReference>
<dbReference type="InterPro" id="IPR023213">
    <property type="entry name" value="CAT-like_dom_sf"/>
</dbReference>
<protein>
    <recommendedName>
        <fullName evidence="15">2-oxoglutarate dehydrogenase, mitochondrial</fullName>
        <ecNumber evidence="6">1.2.4.2</ecNumber>
    </recommendedName>
    <alternativeName>
        <fullName evidence="16">2-oxoglutarate dehydrogenase complex component E1</fullName>
    </alternativeName>
</protein>
<dbReference type="InterPro" id="IPR011053">
    <property type="entry name" value="Single_hybrid_motif"/>
</dbReference>
<evidence type="ECO:0000256" key="2">
    <source>
        <dbReference type="ARBA" id="ARBA00001964"/>
    </source>
</evidence>
<dbReference type="Gene3D" id="3.40.50.970">
    <property type="match status" value="1"/>
</dbReference>
<comment type="pathway">
    <text evidence="3">Carbohydrate metabolism; tricarboxylic acid cycle; succinyl-CoA from 2-oxoglutarate (dehydrogenase route): step 1/1.</text>
</comment>
<dbReference type="GO" id="GO:0030976">
    <property type="term" value="F:thiamine pyrophosphate binding"/>
    <property type="evidence" value="ECO:0007669"/>
    <property type="project" value="InterPro"/>
</dbReference>
<dbReference type="Gene3D" id="3.40.50.11610">
    <property type="entry name" value="Multifunctional 2-oxoglutarate metabolism enzyme, C-terminal domain"/>
    <property type="match status" value="1"/>
</dbReference>
<dbReference type="Gene3D" id="3.30.559.10">
    <property type="entry name" value="Chloramphenicol acetyltransferase-like domain"/>
    <property type="match status" value="1"/>
</dbReference>
<evidence type="ECO:0000313" key="21">
    <source>
        <dbReference type="Proteomes" id="UP001194746"/>
    </source>
</evidence>
<comment type="catalytic activity">
    <reaction evidence="17">
        <text>N(6)-[(R)-dihydrolipoyl]-L-lysyl-[protein] + succinyl-CoA = N(6)-[(R)-S(8)-succinyldihydrolipoyl]-L-lysyl-[protein] + CoA</text>
        <dbReference type="Rhea" id="RHEA:15213"/>
        <dbReference type="Rhea" id="RHEA-COMP:10475"/>
        <dbReference type="Rhea" id="RHEA-COMP:20092"/>
        <dbReference type="ChEBI" id="CHEBI:57287"/>
        <dbReference type="ChEBI" id="CHEBI:57292"/>
        <dbReference type="ChEBI" id="CHEBI:83100"/>
        <dbReference type="ChEBI" id="CHEBI:83120"/>
        <dbReference type="EC" id="2.3.1.61"/>
    </reaction>
</comment>
<comment type="similarity">
    <text evidence="4">Belongs to the alpha-ketoglutarate dehydrogenase family.</text>
</comment>
<dbReference type="Pfam" id="PF16870">
    <property type="entry name" value="OxoGdeHyase_C"/>
    <property type="match status" value="1"/>
</dbReference>
<dbReference type="PANTHER" id="PTHR23152:SF4">
    <property type="entry name" value="2-OXOADIPATE DEHYDROGENASE COMPLEX COMPONENT E1"/>
    <property type="match status" value="1"/>
</dbReference>
<evidence type="ECO:0000256" key="14">
    <source>
        <dbReference type="ARBA" id="ARBA00037426"/>
    </source>
</evidence>
<dbReference type="PROSITE" id="PS50968">
    <property type="entry name" value="BIOTINYL_LIPOYL"/>
    <property type="match status" value="1"/>
</dbReference>
<evidence type="ECO:0000256" key="5">
    <source>
        <dbReference type="ARBA" id="ARBA00007317"/>
    </source>
</evidence>
<evidence type="ECO:0000313" key="20">
    <source>
        <dbReference type="EMBL" id="KAF9890092.1"/>
    </source>
</evidence>
<gene>
    <name evidence="20" type="ORF">FE257_006253</name>
</gene>
<evidence type="ECO:0000256" key="17">
    <source>
        <dbReference type="ARBA" id="ARBA00052761"/>
    </source>
</evidence>
<dbReference type="Gene3D" id="3.40.50.12470">
    <property type="match status" value="1"/>
</dbReference>
<organism evidence="20 21">
    <name type="scientific">Aspergillus nanangensis</name>
    <dbReference type="NCBI Taxonomy" id="2582783"/>
    <lineage>
        <taxon>Eukaryota</taxon>
        <taxon>Fungi</taxon>
        <taxon>Dikarya</taxon>
        <taxon>Ascomycota</taxon>
        <taxon>Pezizomycotina</taxon>
        <taxon>Eurotiomycetes</taxon>
        <taxon>Eurotiomycetidae</taxon>
        <taxon>Eurotiales</taxon>
        <taxon>Aspergillaceae</taxon>
        <taxon>Aspergillus</taxon>
        <taxon>Aspergillus subgen. Circumdati</taxon>
    </lineage>
</organism>
<evidence type="ECO:0000256" key="4">
    <source>
        <dbReference type="ARBA" id="ARBA00006936"/>
    </source>
</evidence>
<evidence type="ECO:0000256" key="8">
    <source>
        <dbReference type="ARBA" id="ARBA00022823"/>
    </source>
</evidence>
<keyword evidence="9" id="KW-0460">Magnesium</keyword>
<feature type="domain" description="Lipoyl-binding" evidence="19">
    <location>
        <begin position="1"/>
        <end position="68"/>
    </location>
</feature>
<evidence type="ECO:0000256" key="6">
    <source>
        <dbReference type="ARBA" id="ARBA00012280"/>
    </source>
</evidence>
<dbReference type="Gene3D" id="1.10.287.1150">
    <property type="entry name" value="TPP helical domain"/>
    <property type="match status" value="1"/>
</dbReference>
<evidence type="ECO:0000256" key="9">
    <source>
        <dbReference type="ARBA" id="ARBA00022842"/>
    </source>
</evidence>
<name>A0AAD4CPH9_ASPNN</name>
<dbReference type="GO" id="GO:0006099">
    <property type="term" value="P:tricarboxylic acid cycle"/>
    <property type="evidence" value="ECO:0007669"/>
    <property type="project" value="TreeGrafter"/>
</dbReference>